<feature type="region of interest" description="Disordered" evidence="1">
    <location>
        <begin position="73"/>
        <end position="93"/>
    </location>
</feature>
<dbReference type="InterPro" id="IPR055607">
    <property type="entry name" value="DUF7183"/>
</dbReference>
<accession>A0ABX3TSE6</accession>
<evidence type="ECO:0000313" key="3">
    <source>
        <dbReference type="EMBL" id="ORB81738.1"/>
    </source>
</evidence>
<name>A0ABX3TSE6_9MYCO</name>
<evidence type="ECO:0000259" key="2">
    <source>
        <dbReference type="Pfam" id="PF23811"/>
    </source>
</evidence>
<dbReference type="EMBL" id="MVIL01000003">
    <property type="protein sequence ID" value="ORB81738.1"/>
    <property type="molecule type" value="Genomic_DNA"/>
</dbReference>
<organism evidence="3 4">
    <name type="scientific">Mycobacterium timonense</name>
    <dbReference type="NCBI Taxonomy" id="701043"/>
    <lineage>
        <taxon>Bacteria</taxon>
        <taxon>Bacillati</taxon>
        <taxon>Actinomycetota</taxon>
        <taxon>Actinomycetes</taxon>
        <taxon>Mycobacteriales</taxon>
        <taxon>Mycobacteriaceae</taxon>
        <taxon>Mycobacterium</taxon>
        <taxon>Mycobacterium avium complex (MAC)</taxon>
    </lineage>
</organism>
<sequence length="133" mass="14627">MTKLPFDVADGGAPRVIKGRGLGPDERDAVWQDREGDRWRYDFKADTWQYKANQPDVATTWLTTHTGPDGFTSPIYSPYREIGPNKNAPKTRQMSSGQWLTVALQAAAGGRLGFAAAALDQCIDACIAEIQKL</sequence>
<dbReference type="Pfam" id="PF23811">
    <property type="entry name" value="DUF7183"/>
    <property type="match status" value="1"/>
</dbReference>
<dbReference type="RefSeq" id="WP_083186844.1">
    <property type="nucleotide sequence ID" value="NZ_MVIL01000003.1"/>
</dbReference>
<reference evidence="3 4" key="1">
    <citation type="submission" date="2017-02" db="EMBL/GenBank/DDBJ databases">
        <title>The new phylogeny of genus Mycobacterium.</title>
        <authorList>
            <person name="Tortoli E."/>
            <person name="Trovato A."/>
            <person name="Cirillo D.M."/>
        </authorList>
    </citation>
    <scope>NUCLEOTIDE SEQUENCE [LARGE SCALE GENOMIC DNA]</scope>
    <source>
        <strain evidence="3 4">CCUG 56329</strain>
    </source>
</reference>
<feature type="domain" description="DUF7183" evidence="2">
    <location>
        <begin position="13"/>
        <end position="83"/>
    </location>
</feature>
<evidence type="ECO:0000313" key="4">
    <source>
        <dbReference type="Proteomes" id="UP000192847"/>
    </source>
</evidence>
<gene>
    <name evidence="3" type="ORF">BST46_01695</name>
</gene>
<protein>
    <recommendedName>
        <fullName evidence="2">DUF7183 domain-containing protein</fullName>
    </recommendedName>
</protein>
<evidence type="ECO:0000256" key="1">
    <source>
        <dbReference type="SAM" id="MobiDB-lite"/>
    </source>
</evidence>
<comment type="caution">
    <text evidence="3">The sequence shown here is derived from an EMBL/GenBank/DDBJ whole genome shotgun (WGS) entry which is preliminary data.</text>
</comment>
<proteinExistence type="predicted"/>
<dbReference type="Proteomes" id="UP000192847">
    <property type="component" value="Unassembled WGS sequence"/>
</dbReference>
<keyword evidence="4" id="KW-1185">Reference proteome</keyword>